<dbReference type="AlphaFoldDB" id="A0A0L9U1S6"/>
<proteinExistence type="predicted"/>
<evidence type="ECO:0000256" key="1">
    <source>
        <dbReference type="SAM" id="MobiDB-lite"/>
    </source>
</evidence>
<dbReference type="EMBL" id="CM003373">
    <property type="protein sequence ID" value="KOM36778.1"/>
    <property type="molecule type" value="Genomic_DNA"/>
</dbReference>
<accession>A0A0L9U1S6</accession>
<feature type="chain" id="PRO_5005595548" evidence="2">
    <location>
        <begin position="23"/>
        <end position="111"/>
    </location>
</feature>
<reference evidence="4" key="1">
    <citation type="journal article" date="2015" name="Proc. Natl. Acad. Sci. U.S.A.">
        <title>Genome sequencing of adzuki bean (Vigna angularis) provides insight into high starch and low fat accumulation and domestication.</title>
        <authorList>
            <person name="Yang K."/>
            <person name="Tian Z."/>
            <person name="Chen C."/>
            <person name="Luo L."/>
            <person name="Zhao B."/>
            <person name="Wang Z."/>
            <person name="Yu L."/>
            <person name="Li Y."/>
            <person name="Sun Y."/>
            <person name="Li W."/>
            <person name="Chen Y."/>
            <person name="Li Y."/>
            <person name="Zhang Y."/>
            <person name="Ai D."/>
            <person name="Zhao J."/>
            <person name="Shang C."/>
            <person name="Ma Y."/>
            <person name="Wu B."/>
            <person name="Wang M."/>
            <person name="Gao L."/>
            <person name="Sun D."/>
            <person name="Zhang P."/>
            <person name="Guo F."/>
            <person name="Wang W."/>
            <person name="Li Y."/>
            <person name="Wang J."/>
            <person name="Varshney R.K."/>
            <person name="Wang J."/>
            <person name="Ling H.Q."/>
            <person name="Wan P."/>
        </authorList>
    </citation>
    <scope>NUCLEOTIDE SEQUENCE</scope>
    <source>
        <strain evidence="4">cv. Jingnong 6</strain>
    </source>
</reference>
<name>A0A0L9U1S6_PHAAN</name>
<organism evidence="3 4">
    <name type="scientific">Phaseolus angularis</name>
    <name type="common">Azuki bean</name>
    <name type="synonym">Vigna angularis</name>
    <dbReference type="NCBI Taxonomy" id="3914"/>
    <lineage>
        <taxon>Eukaryota</taxon>
        <taxon>Viridiplantae</taxon>
        <taxon>Streptophyta</taxon>
        <taxon>Embryophyta</taxon>
        <taxon>Tracheophyta</taxon>
        <taxon>Spermatophyta</taxon>
        <taxon>Magnoliopsida</taxon>
        <taxon>eudicotyledons</taxon>
        <taxon>Gunneridae</taxon>
        <taxon>Pentapetalae</taxon>
        <taxon>rosids</taxon>
        <taxon>fabids</taxon>
        <taxon>Fabales</taxon>
        <taxon>Fabaceae</taxon>
        <taxon>Papilionoideae</taxon>
        <taxon>50 kb inversion clade</taxon>
        <taxon>NPAAA clade</taxon>
        <taxon>indigoferoid/millettioid clade</taxon>
        <taxon>Phaseoleae</taxon>
        <taxon>Vigna</taxon>
    </lineage>
</organism>
<protein>
    <submittedName>
        <fullName evidence="3">Uncharacterized protein</fullName>
    </submittedName>
</protein>
<feature type="region of interest" description="Disordered" evidence="1">
    <location>
        <begin position="64"/>
        <end position="111"/>
    </location>
</feature>
<evidence type="ECO:0000313" key="3">
    <source>
        <dbReference type="EMBL" id="KOM36778.1"/>
    </source>
</evidence>
<dbReference type="Gramene" id="KOM36778">
    <property type="protein sequence ID" value="KOM36778"/>
    <property type="gene ID" value="LR48_Vigan03g015900"/>
</dbReference>
<keyword evidence="2" id="KW-0732">Signal</keyword>
<evidence type="ECO:0000313" key="4">
    <source>
        <dbReference type="Proteomes" id="UP000053144"/>
    </source>
</evidence>
<feature type="signal peptide" evidence="2">
    <location>
        <begin position="1"/>
        <end position="22"/>
    </location>
</feature>
<gene>
    <name evidence="3" type="ORF">LR48_Vigan03g015900</name>
</gene>
<sequence length="111" mass="12346">MKKRVMWVMVIWLYGLLSIATSSKSNGTTSLCDASVEDCLLDSWLPTISSSHFRRVLVDNLQFPTTNTAKPDETPFKSTSEGYKNVGPTRKKGPSQCPDTYSRPCHDVNSS</sequence>
<dbReference type="Proteomes" id="UP000053144">
    <property type="component" value="Chromosome 3"/>
</dbReference>
<evidence type="ECO:0000256" key="2">
    <source>
        <dbReference type="SAM" id="SignalP"/>
    </source>
</evidence>